<name>A0ABR1I9Y5_9HYPO</name>
<comment type="caution">
    <text evidence="1">The sequence shown here is derived from an EMBL/GenBank/DDBJ whole genome shotgun (WGS) entry which is preliminary data.</text>
</comment>
<dbReference type="PANTHER" id="PTHR31051">
    <property type="entry name" value="PROTEASOME ASSEMBLY CHAPERONE 3"/>
    <property type="match status" value="1"/>
</dbReference>
<dbReference type="InterPro" id="IPR053720">
    <property type="entry name" value="Psm_Assembly_Chaperone"/>
</dbReference>
<dbReference type="InterPro" id="IPR018788">
    <property type="entry name" value="Proteasome_assmbl_chp_3"/>
</dbReference>
<dbReference type="Proteomes" id="UP001498421">
    <property type="component" value="Unassembled WGS sequence"/>
</dbReference>
<proteinExistence type="predicted"/>
<protein>
    <recommendedName>
        <fullName evidence="3">Proteasome assembly chaperone 3</fullName>
    </recommendedName>
</protein>
<keyword evidence="2" id="KW-1185">Reference proteome</keyword>
<gene>
    <name evidence="1" type="ORF">QQZ08_003094</name>
</gene>
<dbReference type="PANTHER" id="PTHR31051:SF1">
    <property type="entry name" value="PROTEASOME ASSEMBLY CHAPERONE 3"/>
    <property type="match status" value="1"/>
</dbReference>
<evidence type="ECO:0000313" key="1">
    <source>
        <dbReference type="EMBL" id="KAK7430346.1"/>
    </source>
</evidence>
<dbReference type="EMBL" id="JAZAVK010000020">
    <property type="protein sequence ID" value="KAK7430346.1"/>
    <property type="molecule type" value="Genomic_DNA"/>
</dbReference>
<organism evidence="1 2">
    <name type="scientific">Neonectria magnoliae</name>
    <dbReference type="NCBI Taxonomy" id="2732573"/>
    <lineage>
        <taxon>Eukaryota</taxon>
        <taxon>Fungi</taxon>
        <taxon>Dikarya</taxon>
        <taxon>Ascomycota</taxon>
        <taxon>Pezizomycotina</taxon>
        <taxon>Sordariomycetes</taxon>
        <taxon>Hypocreomycetidae</taxon>
        <taxon>Hypocreales</taxon>
        <taxon>Nectriaceae</taxon>
        <taxon>Neonectria</taxon>
    </lineage>
</organism>
<accession>A0ABR1I9Y5</accession>
<evidence type="ECO:0000313" key="2">
    <source>
        <dbReference type="Proteomes" id="UP001498421"/>
    </source>
</evidence>
<reference evidence="1 2" key="1">
    <citation type="journal article" date="2025" name="Microbiol. Resour. Announc.">
        <title>Draft genome sequences for Neonectria magnoliae and Neonectria punicea, canker pathogens of Liriodendron tulipifera and Acer saccharum in West Virginia.</title>
        <authorList>
            <person name="Petronek H.M."/>
            <person name="Kasson M.T."/>
            <person name="Metheny A.M."/>
            <person name="Stauder C.M."/>
            <person name="Lovett B."/>
            <person name="Lynch S.C."/>
            <person name="Garnas J.R."/>
            <person name="Kasson L.R."/>
            <person name="Stajich J.E."/>
        </authorList>
    </citation>
    <scope>NUCLEOTIDE SEQUENCE [LARGE SCALE GENOMIC DNA]</scope>
    <source>
        <strain evidence="1 2">NRRL 64651</strain>
    </source>
</reference>
<evidence type="ECO:0008006" key="3">
    <source>
        <dbReference type="Google" id="ProtNLM"/>
    </source>
</evidence>
<dbReference type="Gene3D" id="3.30.230.90">
    <property type="match status" value="1"/>
</dbReference>
<sequence>MQSTDIREENFPAPAREAYGLVNGIPTEVTSTSFSDKILITVSQEGRSSGGMVEMALPSMNQGLLPSTHLTPKTLLGGGGEDRETLGQLYASQLASHLSLRSPDDRRTLVLGLGLVKIDTEREAFFDLLELTQKVL</sequence>